<protein>
    <submittedName>
        <fullName evidence="1">Uncharacterized protein</fullName>
    </submittedName>
</protein>
<reference evidence="1 2" key="2">
    <citation type="journal article" date="2022" name="Mol. Ecol. Resour.">
        <title>The genomes of chicory, endive, great burdock and yacon provide insights into Asteraceae paleo-polyploidization history and plant inulin production.</title>
        <authorList>
            <person name="Fan W."/>
            <person name="Wang S."/>
            <person name="Wang H."/>
            <person name="Wang A."/>
            <person name="Jiang F."/>
            <person name="Liu H."/>
            <person name="Zhao H."/>
            <person name="Xu D."/>
            <person name="Zhang Y."/>
        </authorList>
    </citation>
    <scope>NUCLEOTIDE SEQUENCE [LARGE SCALE GENOMIC DNA]</scope>
    <source>
        <strain evidence="2">cv. Yunnan</strain>
        <tissue evidence="1">Leaves</tissue>
    </source>
</reference>
<keyword evidence="2" id="KW-1185">Reference proteome</keyword>
<evidence type="ECO:0000313" key="2">
    <source>
        <dbReference type="Proteomes" id="UP001056120"/>
    </source>
</evidence>
<accession>A0ACB8YL83</accession>
<reference evidence="2" key="1">
    <citation type="journal article" date="2022" name="Mol. Ecol. Resour.">
        <title>The genomes of chicory, endive, great burdock and yacon provide insights into Asteraceae palaeo-polyploidization history and plant inulin production.</title>
        <authorList>
            <person name="Fan W."/>
            <person name="Wang S."/>
            <person name="Wang H."/>
            <person name="Wang A."/>
            <person name="Jiang F."/>
            <person name="Liu H."/>
            <person name="Zhao H."/>
            <person name="Xu D."/>
            <person name="Zhang Y."/>
        </authorList>
    </citation>
    <scope>NUCLEOTIDE SEQUENCE [LARGE SCALE GENOMIC DNA]</scope>
    <source>
        <strain evidence="2">cv. Yunnan</strain>
    </source>
</reference>
<sequence>MSFIKIQGVKMKIYGRFEDVSFTNEIKRSKWLVSQTPNSPPFWGLVVSSPTRFLQISQNSFSDQEFSWINY</sequence>
<gene>
    <name evidence="1" type="ORF">L1987_79718</name>
</gene>
<organism evidence="1 2">
    <name type="scientific">Smallanthus sonchifolius</name>
    <dbReference type="NCBI Taxonomy" id="185202"/>
    <lineage>
        <taxon>Eukaryota</taxon>
        <taxon>Viridiplantae</taxon>
        <taxon>Streptophyta</taxon>
        <taxon>Embryophyta</taxon>
        <taxon>Tracheophyta</taxon>
        <taxon>Spermatophyta</taxon>
        <taxon>Magnoliopsida</taxon>
        <taxon>eudicotyledons</taxon>
        <taxon>Gunneridae</taxon>
        <taxon>Pentapetalae</taxon>
        <taxon>asterids</taxon>
        <taxon>campanulids</taxon>
        <taxon>Asterales</taxon>
        <taxon>Asteraceae</taxon>
        <taxon>Asteroideae</taxon>
        <taxon>Heliantheae alliance</taxon>
        <taxon>Millerieae</taxon>
        <taxon>Smallanthus</taxon>
    </lineage>
</organism>
<dbReference type="Proteomes" id="UP001056120">
    <property type="component" value="Linkage Group LG27"/>
</dbReference>
<evidence type="ECO:0000313" key="1">
    <source>
        <dbReference type="EMBL" id="KAI3686048.1"/>
    </source>
</evidence>
<dbReference type="EMBL" id="CM042044">
    <property type="protein sequence ID" value="KAI3686048.1"/>
    <property type="molecule type" value="Genomic_DNA"/>
</dbReference>
<comment type="caution">
    <text evidence="1">The sequence shown here is derived from an EMBL/GenBank/DDBJ whole genome shotgun (WGS) entry which is preliminary data.</text>
</comment>
<proteinExistence type="predicted"/>
<name>A0ACB8YL83_9ASTR</name>